<dbReference type="Pfam" id="PF07731">
    <property type="entry name" value="Cu-oxidase_2"/>
    <property type="match status" value="1"/>
</dbReference>
<dbReference type="CDD" id="cd13858">
    <property type="entry name" value="CuRO_1_tcLCC2_insect_like"/>
    <property type="match status" value="1"/>
</dbReference>
<dbReference type="CDD" id="cd13905">
    <property type="entry name" value="CuRO_3_tcLLC2_insect_like"/>
    <property type="match status" value="1"/>
</dbReference>
<dbReference type="InterPro" id="IPR008972">
    <property type="entry name" value="Cupredoxin"/>
</dbReference>
<dbReference type="CDD" id="cd13884">
    <property type="entry name" value="CuRO_2_tcLCC_insect_like"/>
    <property type="match status" value="1"/>
</dbReference>
<feature type="domain" description="Plastocyanin-like" evidence="9">
    <location>
        <begin position="82"/>
        <end position="191"/>
    </location>
</feature>
<reference evidence="10" key="1">
    <citation type="journal article" date="2010" name="Insect Biochem. Mol. Biol.">
        <title>Molecular characterization and expression of laccase genes in the salivary glands of the green rice leafhopper, Nephotettix cincticeps (Hemiptera: Cicadellidae).</title>
        <authorList>
            <person name="Hattori M."/>
            <person name="Tsuchihara K."/>
            <person name="Noda H."/>
            <person name="Konishi H."/>
            <person name="Tamura Y."/>
            <person name="Shinoda T."/>
            <person name="Nakamura M."/>
            <person name="Hasegawa T."/>
        </authorList>
    </citation>
    <scope>NUCLEOTIDE SEQUENCE</scope>
    <source>
        <tissue evidence="10">Salivary glands</tissue>
    </source>
</reference>
<feature type="region of interest" description="Disordered" evidence="5">
    <location>
        <begin position="627"/>
        <end position="678"/>
    </location>
</feature>
<dbReference type="InterPro" id="IPR045087">
    <property type="entry name" value="Cu-oxidase_fam"/>
</dbReference>
<dbReference type="AlphaFoldDB" id="D5MRE1"/>
<evidence type="ECO:0000256" key="6">
    <source>
        <dbReference type="SAM" id="SignalP"/>
    </source>
</evidence>
<dbReference type="SUPFAM" id="SSF49503">
    <property type="entry name" value="Cupredoxins"/>
    <property type="match status" value="3"/>
</dbReference>
<evidence type="ECO:0000256" key="1">
    <source>
        <dbReference type="ARBA" id="ARBA00010609"/>
    </source>
</evidence>
<dbReference type="GO" id="GO:0006826">
    <property type="term" value="P:iron ion transport"/>
    <property type="evidence" value="ECO:0007669"/>
    <property type="project" value="TreeGrafter"/>
</dbReference>
<evidence type="ECO:0000256" key="4">
    <source>
        <dbReference type="ARBA" id="ARBA00023008"/>
    </source>
</evidence>
<evidence type="ECO:0000256" key="3">
    <source>
        <dbReference type="ARBA" id="ARBA00023002"/>
    </source>
</evidence>
<dbReference type="Pfam" id="PF00394">
    <property type="entry name" value="Cu-oxidase"/>
    <property type="match status" value="1"/>
</dbReference>
<dbReference type="InterPro" id="IPR011707">
    <property type="entry name" value="Cu-oxidase-like_N"/>
</dbReference>
<dbReference type="PANTHER" id="PTHR11709">
    <property type="entry name" value="MULTI-COPPER OXIDASE"/>
    <property type="match status" value="1"/>
</dbReference>
<sequence length="701" mass="79962">MLRTTRSWWVVVWLLMLGSAIAEDDPHYQLPSVDQHPCNRACVEGEHMTCYYKFTIEKYFAMGKACYDCPRNLTDCYREDCVSLDGKARPITTVNRRIPGPSVEVCLGDKIVVDVENMMADDSTSIHWHGHHQVRSPYMDGVPFVTQCPIQPLSVFRYTMHADNQGTLFWHAHTGVQKADGLFGAFIVRVPDSVNLHRDLYDDDLSEHIITVTDWTHQSSMDKYISHVQGRGTNKGDVFLVNGQGRFYNNTQRLTDTPLAVFKVQKGRRYRFRLINSGVMNCPTEMYIDKHNVTYISSDGYDFDPVVADSLVSYAGERWDFVLNANQEVGNYWIRFAGLMDCDQRFTSAHQVAVLHYEGAPELEPKEPVGYALHPKHTMQVNPLNVKITEPNTISVPNLLATNKTRDSLLLSEQPDIQVVLSYDFNPVDHPGYHKTPLYGFKQVNSTYKKYTPQFNYVTFKWPHSPLMSQYKDIPKDLYCSSQDLSSCKREYCECANIINVPLNSNVELILIDKGKTYNANHPFHLHGYAFRVVGMDRLGQNTKVHVVKSLDESGKLVRNLENPPYKDTVTVPDGGYTILRFHANNPGYWLFHCHIEYHVEEGMVVAFKIGEHEEFPPTPVNFPKCGDFLSDGTLPNKPDGADTATEKPTKSDKGPDDETKKNDEKPKETSNNMIFNLADLEEISNLDPEKMKNFMNIDPK</sequence>
<dbReference type="PANTHER" id="PTHR11709:SF394">
    <property type="entry name" value="FI03373P-RELATED"/>
    <property type="match status" value="1"/>
</dbReference>
<proteinExistence type="evidence at transcript level"/>
<keyword evidence="6" id="KW-0732">Signal</keyword>
<feature type="signal peptide" evidence="6">
    <location>
        <begin position="1"/>
        <end position="22"/>
    </location>
</feature>
<dbReference type="Pfam" id="PF07732">
    <property type="entry name" value="Cu-oxidase_3"/>
    <property type="match status" value="1"/>
</dbReference>
<keyword evidence="4" id="KW-0186">Copper</keyword>
<accession>D5MRE1</accession>
<dbReference type="GO" id="GO:0005507">
    <property type="term" value="F:copper ion binding"/>
    <property type="evidence" value="ECO:0007669"/>
    <property type="project" value="InterPro"/>
</dbReference>
<keyword evidence="2" id="KW-0479">Metal-binding</keyword>
<dbReference type="InterPro" id="IPR011706">
    <property type="entry name" value="Cu-oxidase_C"/>
</dbReference>
<dbReference type="InterPro" id="IPR002355">
    <property type="entry name" value="Cu_oxidase_Cu_BS"/>
</dbReference>
<dbReference type="GO" id="GO:0005886">
    <property type="term" value="C:plasma membrane"/>
    <property type="evidence" value="ECO:0007669"/>
    <property type="project" value="TreeGrafter"/>
</dbReference>
<evidence type="ECO:0000259" key="9">
    <source>
        <dbReference type="Pfam" id="PF07732"/>
    </source>
</evidence>
<comment type="similarity">
    <text evidence="1">Belongs to the multicopper oxidase family.</text>
</comment>
<keyword evidence="3" id="KW-0560">Oxidoreductase</keyword>
<organism evidence="10">
    <name type="scientific">Nephotettix cincticeps</name>
    <name type="common">Green rice leafhopper</name>
    <name type="synonym">Selenocephalus cincticeps</name>
    <dbReference type="NCBI Taxonomy" id="94400"/>
    <lineage>
        <taxon>Eukaryota</taxon>
        <taxon>Metazoa</taxon>
        <taxon>Ecdysozoa</taxon>
        <taxon>Arthropoda</taxon>
        <taxon>Hexapoda</taxon>
        <taxon>Insecta</taxon>
        <taxon>Pterygota</taxon>
        <taxon>Neoptera</taxon>
        <taxon>Paraneoptera</taxon>
        <taxon>Hemiptera</taxon>
        <taxon>Auchenorrhyncha</taxon>
        <taxon>Membracoidea</taxon>
        <taxon>Cicadellidae</taxon>
        <taxon>Deltocephalinae</taxon>
        <taxon>Chiasmini</taxon>
        <taxon>Nephotettix</taxon>
    </lineage>
</organism>
<feature type="compositionally biased region" description="Basic and acidic residues" evidence="5">
    <location>
        <begin position="645"/>
        <end position="669"/>
    </location>
</feature>
<dbReference type="InterPro" id="IPR033138">
    <property type="entry name" value="Cu_oxidase_CS"/>
</dbReference>
<evidence type="ECO:0000259" key="7">
    <source>
        <dbReference type="Pfam" id="PF00394"/>
    </source>
</evidence>
<feature type="domain" description="Plastocyanin-like" evidence="8">
    <location>
        <begin position="482"/>
        <end position="612"/>
    </location>
</feature>
<evidence type="ECO:0000259" key="8">
    <source>
        <dbReference type="Pfam" id="PF07731"/>
    </source>
</evidence>
<dbReference type="PROSITE" id="PS00080">
    <property type="entry name" value="MULTICOPPER_OXIDASE2"/>
    <property type="match status" value="1"/>
</dbReference>
<dbReference type="PROSITE" id="PS00079">
    <property type="entry name" value="MULTICOPPER_OXIDASE1"/>
    <property type="match status" value="1"/>
</dbReference>
<dbReference type="FunFam" id="2.60.40.420:FF:000031">
    <property type="entry name" value="Laccase-2 isoform A"/>
    <property type="match status" value="1"/>
</dbReference>
<feature type="domain" description="Plastocyanin-like" evidence="7">
    <location>
        <begin position="207"/>
        <end position="360"/>
    </location>
</feature>
<dbReference type="GO" id="GO:0016491">
    <property type="term" value="F:oxidoreductase activity"/>
    <property type="evidence" value="ECO:0007669"/>
    <property type="project" value="UniProtKB-KW"/>
</dbReference>
<feature type="chain" id="PRO_5003074786" evidence="6">
    <location>
        <begin position="23"/>
        <end position="701"/>
    </location>
</feature>
<evidence type="ECO:0000256" key="5">
    <source>
        <dbReference type="SAM" id="MobiDB-lite"/>
    </source>
</evidence>
<dbReference type="InterPro" id="IPR001117">
    <property type="entry name" value="Cu-oxidase_2nd"/>
</dbReference>
<dbReference type="EMBL" id="AB514129">
    <property type="protein sequence ID" value="BAJ06131.1"/>
    <property type="molecule type" value="mRNA"/>
</dbReference>
<evidence type="ECO:0000256" key="2">
    <source>
        <dbReference type="ARBA" id="ARBA00022723"/>
    </source>
</evidence>
<protein>
    <submittedName>
        <fullName evidence="10">Laccase 1 isoform S</fullName>
    </submittedName>
</protein>
<evidence type="ECO:0000313" key="10">
    <source>
        <dbReference type="EMBL" id="BAJ06131.1"/>
    </source>
</evidence>
<dbReference type="FunFam" id="2.60.40.420:FF:000045">
    <property type="entry name" value="Laccase 2"/>
    <property type="match status" value="1"/>
</dbReference>
<name>D5MRE1_NEPCI</name>
<gene>
    <name evidence="10" type="primary">NcLac1S</name>
</gene>
<dbReference type="Gene3D" id="2.60.40.420">
    <property type="entry name" value="Cupredoxins - blue copper proteins"/>
    <property type="match status" value="3"/>
</dbReference>